<keyword evidence="1" id="KW-0812">Transmembrane</keyword>
<keyword evidence="1" id="KW-0472">Membrane</keyword>
<dbReference type="EMBL" id="AAGWTA010000005">
    <property type="protein sequence ID" value="EBS8256576.1"/>
    <property type="molecule type" value="Genomic_DNA"/>
</dbReference>
<sequence length="165" mass="18895">MYKFSFFKNNRGVASIEFAITAIVFIFLVLFVAEIARMSYVSSVLDLAVSEAAKDAKNSDGNEGGYNYRDYFYNRLAHGGGKIWSFLAKPEAIHVNLYFSDTVPDMITSGGHQGTSLEKALARYVLTYDYKPMFFFFPSFSSLSEILFTREVIFVQEFERSQFMY</sequence>
<gene>
    <name evidence="3" type="ORF">CEZ54_05465</name>
    <name evidence="4" type="ORF">CV292_10585</name>
</gene>
<dbReference type="RefSeq" id="WP_080096346.1">
    <property type="nucleotide sequence ID" value="NZ_MYLL01000060.1"/>
</dbReference>
<dbReference type="InterPro" id="IPR012495">
    <property type="entry name" value="TadE-like_dom"/>
</dbReference>
<reference evidence="3" key="1">
    <citation type="submission" date="2018-07" db="EMBL/GenBank/DDBJ databases">
        <authorList>
            <consortium name="PulseNet: The National Subtyping Network for Foodborne Disease Surveillance"/>
            <person name="Tarr C.L."/>
            <person name="Trees E."/>
            <person name="Katz L.S."/>
            <person name="Carleton-Romer H.A."/>
            <person name="Stroika S."/>
            <person name="Kucerova Z."/>
            <person name="Roache K.F."/>
            <person name="Sabol A.L."/>
            <person name="Besser J."/>
            <person name="Gerner-Smidt P."/>
        </authorList>
    </citation>
    <scope>NUCLEOTIDE SEQUENCE</scope>
    <source>
        <strain evidence="3">PNUSAS016316</strain>
        <strain evidence="4">PNUSAS028293</strain>
    </source>
</reference>
<accession>A0A5V0SRJ3</accession>
<evidence type="ECO:0000256" key="1">
    <source>
        <dbReference type="SAM" id="Phobius"/>
    </source>
</evidence>
<dbReference type="Pfam" id="PF07811">
    <property type="entry name" value="TadE"/>
    <property type="match status" value="1"/>
</dbReference>
<proteinExistence type="predicted"/>
<feature type="transmembrane region" description="Helical" evidence="1">
    <location>
        <begin position="12"/>
        <end position="33"/>
    </location>
</feature>
<dbReference type="AlphaFoldDB" id="A0A5V0SRJ3"/>
<dbReference type="EMBL" id="AAKKTY010000004">
    <property type="protein sequence ID" value="ECS8939679.1"/>
    <property type="molecule type" value="Genomic_DNA"/>
</dbReference>
<organism evidence="3">
    <name type="scientific">Salmonella enterica</name>
    <name type="common">Salmonella choleraesuis</name>
    <dbReference type="NCBI Taxonomy" id="28901"/>
    <lineage>
        <taxon>Bacteria</taxon>
        <taxon>Pseudomonadati</taxon>
        <taxon>Pseudomonadota</taxon>
        <taxon>Gammaproteobacteria</taxon>
        <taxon>Enterobacterales</taxon>
        <taxon>Enterobacteriaceae</taxon>
        <taxon>Salmonella</taxon>
    </lineage>
</organism>
<evidence type="ECO:0000259" key="2">
    <source>
        <dbReference type="Pfam" id="PF07811"/>
    </source>
</evidence>
<comment type="caution">
    <text evidence="3">The sequence shown here is derived from an EMBL/GenBank/DDBJ whole genome shotgun (WGS) entry which is preliminary data.</text>
</comment>
<keyword evidence="1" id="KW-1133">Transmembrane helix</keyword>
<protein>
    <submittedName>
        <fullName evidence="3">Pilus assembly protein</fullName>
    </submittedName>
</protein>
<feature type="domain" description="TadE-like" evidence="2">
    <location>
        <begin position="12"/>
        <end position="53"/>
    </location>
</feature>
<name>A0A5V0SRJ3_SALER</name>
<evidence type="ECO:0000313" key="4">
    <source>
        <dbReference type="EMBL" id="ECS8939679.1"/>
    </source>
</evidence>
<evidence type="ECO:0000313" key="3">
    <source>
        <dbReference type="EMBL" id="EBS8256576.1"/>
    </source>
</evidence>